<dbReference type="KEGG" id="azq:G3580_09300"/>
<name>A0A6C1B6A6_9RHOO</name>
<evidence type="ECO:0000313" key="4">
    <source>
        <dbReference type="EMBL" id="QID17820.1"/>
    </source>
</evidence>
<dbReference type="InterPro" id="IPR025105">
    <property type="entry name" value="DUF4010"/>
</dbReference>
<dbReference type="EMBL" id="CP048836">
    <property type="protein sequence ID" value="QID17820.1"/>
    <property type="molecule type" value="Genomic_DNA"/>
</dbReference>
<dbReference type="Pfam" id="PF13194">
    <property type="entry name" value="DUF4010"/>
    <property type="match status" value="1"/>
</dbReference>
<evidence type="ECO:0000256" key="1">
    <source>
        <dbReference type="SAM" id="Phobius"/>
    </source>
</evidence>
<feature type="transmembrane region" description="Helical" evidence="1">
    <location>
        <begin position="144"/>
        <end position="162"/>
    </location>
</feature>
<protein>
    <submittedName>
        <fullName evidence="4">MgtC/SapB family protein</fullName>
    </submittedName>
</protein>
<dbReference type="Proteomes" id="UP000501991">
    <property type="component" value="Chromosome"/>
</dbReference>
<dbReference type="AlphaFoldDB" id="A0A6C1B6A6"/>
<feature type="transmembrane region" description="Helical" evidence="1">
    <location>
        <begin position="6"/>
        <end position="25"/>
    </location>
</feature>
<feature type="transmembrane region" description="Helical" evidence="1">
    <location>
        <begin position="90"/>
        <end position="108"/>
    </location>
</feature>
<evidence type="ECO:0000313" key="5">
    <source>
        <dbReference type="Proteomes" id="UP000501991"/>
    </source>
</evidence>
<keyword evidence="1" id="KW-0812">Transmembrane</keyword>
<proteinExistence type="predicted"/>
<feature type="domain" description="DUF4010" evidence="3">
    <location>
        <begin position="182"/>
        <end position="391"/>
    </location>
</feature>
<feature type="transmembrane region" description="Helical" evidence="1">
    <location>
        <begin position="61"/>
        <end position="81"/>
    </location>
</feature>
<dbReference type="PANTHER" id="PTHR39084">
    <property type="entry name" value="MEMBRANE PROTEIN-RELATED"/>
    <property type="match status" value="1"/>
</dbReference>
<accession>A0A6C1B6A6</accession>
<feature type="transmembrane region" description="Helical" evidence="1">
    <location>
        <begin position="364"/>
        <end position="382"/>
    </location>
</feature>
<keyword evidence="1" id="KW-0472">Membrane</keyword>
<organism evidence="4 5">
    <name type="scientific">Nitrogeniibacter mangrovi</name>
    <dbReference type="NCBI Taxonomy" id="2016596"/>
    <lineage>
        <taxon>Bacteria</taxon>
        <taxon>Pseudomonadati</taxon>
        <taxon>Pseudomonadota</taxon>
        <taxon>Betaproteobacteria</taxon>
        <taxon>Rhodocyclales</taxon>
        <taxon>Zoogloeaceae</taxon>
        <taxon>Nitrogeniibacter</taxon>
    </lineage>
</organism>
<evidence type="ECO:0000259" key="2">
    <source>
        <dbReference type="Pfam" id="PF02308"/>
    </source>
</evidence>
<feature type="transmembrane region" description="Helical" evidence="1">
    <location>
        <begin position="306"/>
        <end position="326"/>
    </location>
</feature>
<dbReference type="PANTHER" id="PTHR39084:SF1">
    <property type="entry name" value="DUF4010 DOMAIN-CONTAINING PROTEIN"/>
    <property type="match status" value="1"/>
</dbReference>
<feature type="transmembrane region" description="Helical" evidence="1">
    <location>
        <begin position="114"/>
        <end position="132"/>
    </location>
</feature>
<dbReference type="InterPro" id="IPR049177">
    <property type="entry name" value="MgtC_SapB_SrpB_YhiD_N"/>
</dbReference>
<feature type="transmembrane region" description="Helical" evidence="1">
    <location>
        <begin position="236"/>
        <end position="260"/>
    </location>
</feature>
<feature type="domain" description="MgtC/SapB/SrpB/YhiD N-terminal" evidence="2">
    <location>
        <begin position="15"/>
        <end position="133"/>
    </location>
</feature>
<feature type="transmembrane region" description="Helical" evidence="1">
    <location>
        <begin position="333"/>
        <end position="352"/>
    </location>
</feature>
<feature type="transmembrane region" description="Helical" evidence="1">
    <location>
        <begin position="202"/>
        <end position="224"/>
    </location>
</feature>
<feature type="transmembrane region" description="Helical" evidence="1">
    <location>
        <begin position="177"/>
        <end position="195"/>
    </location>
</feature>
<gene>
    <name evidence="4" type="ORF">G3580_09300</name>
</gene>
<keyword evidence="5" id="KW-1185">Reference proteome</keyword>
<dbReference type="RefSeq" id="WP_173764981.1">
    <property type="nucleotide sequence ID" value="NZ_CP048836.1"/>
</dbReference>
<dbReference type="Pfam" id="PF02308">
    <property type="entry name" value="MgtC"/>
    <property type="match status" value="1"/>
</dbReference>
<feature type="transmembrane region" description="Helical" evidence="1">
    <location>
        <begin position="394"/>
        <end position="419"/>
    </location>
</feature>
<sequence>MHPDIPIETAQIETLAVALGIGLLMGLEREQRPSARAGLRTFALVALFGALNGLLGDRLDSLWPFALGTGLVAAMIIAAYLRQPDPLDPGTTTVVALLLCHTLGFMVWQGYVQLSIMIAVATTVLLYFKATLRGWAARLTPKDWISILQFGVLSLVILPVLPDENFGPFGALNPHQIWLMVVLIAGVSLAGYAALKLVGNRYGAALVGFLGGLVSSTATTLVFARDARERDEFAPAAALVIVLANLVMVIRVGAIVAVLAPTLLPMLLRVVVPGLVLGAVAVLLNWRDLRRHESVPVPETKNPTELRAALAFGTLYAGVLFGSAWLSESVGNGGLYAIALASGLTDVDAITLSSLRLFSLERLSAAPTVIAAGLAMIANLGFKTGMAISIGGRPLARPVLTGMTVTGLGLGAGLAWIALVP</sequence>
<evidence type="ECO:0000259" key="3">
    <source>
        <dbReference type="Pfam" id="PF13194"/>
    </source>
</evidence>
<feature type="transmembrane region" description="Helical" evidence="1">
    <location>
        <begin position="37"/>
        <end position="55"/>
    </location>
</feature>
<reference evidence="4 5" key="1">
    <citation type="submission" date="2020-02" db="EMBL/GenBank/DDBJ databases">
        <title>Nitrogenibacter mangrovi gen. nov., sp. nov. isolated from mangrove sediment, a denitrifying betaproteobacterium.</title>
        <authorList>
            <person name="Liao H."/>
            <person name="Tian Y."/>
        </authorList>
    </citation>
    <scope>NUCLEOTIDE SEQUENCE [LARGE SCALE GENOMIC DNA]</scope>
    <source>
        <strain evidence="4 5">M9-3-2</strain>
    </source>
</reference>
<feature type="transmembrane region" description="Helical" evidence="1">
    <location>
        <begin position="267"/>
        <end position="286"/>
    </location>
</feature>
<keyword evidence="1" id="KW-1133">Transmembrane helix</keyword>